<dbReference type="PANTHER" id="PTHR28208:SF1">
    <property type="entry name" value="FILAMENT ORGANIZATION PROTEIN APP1-LIKE, PUTATIVE (AFU_ORTHOLOGUE AFUA_1G06650)-RELATED"/>
    <property type="match status" value="1"/>
</dbReference>
<evidence type="ECO:0000259" key="1">
    <source>
        <dbReference type="Pfam" id="PF09949"/>
    </source>
</evidence>
<dbReference type="AlphaFoldDB" id="A0A1X7S686"/>
<gene>
    <name evidence="2" type="ORF">ZT3D7_G10361</name>
</gene>
<dbReference type="Proteomes" id="UP000215127">
    <property type="component" value="Chromosome 11"/>
</dbReference>
<evidence type="ECO:0000313" key="3">
    <source>
        <dbReference type="Proteomes" id="UP000215127"/>
    </source>
</evidence>
<dbReference type="GO" id="GO:0030479">
    <property type="term" value="C:actin cortical patch"/>
    <property type="evidence" value="ECO:0007669"/>
    <property type="project" value="TreeGrafter"/>
</dbReference>
<dbReference type="GO" id="GO:0008195">
    <property type="term" value="F:phosphatidate phosphatase activity"/>
    <property type="evidence" value="ECO:0007669"/>
    <property type="project" value="InterPro"/>
</dbReference>
<dbReference type="STRING" id="1276538.A0A1X7S686"/>
<dbReference type="EMBL" id="LT853702">
    <property type="protein sequence ID" value="SMQ55206.1"/>
    <property type="molecule type" value="Genomic_DNA"/>
</dbReference>
<reference evidence="2 3" key="1">
    <citation type="submission" date="2016-06" db="EMBL/GenBank/DDBJ databases">
        <authorList>
            <person name="Kjaerup R.B."/>
            <person name="Dalgaard T.S."/>
            <person name="Juul-Madsen H.R."/>
        </authorList>
    </citation>
    <scope>NUCLEOTIDE SEQUENCE [LARGE SCALE GENOMIC DNA]</scope>
</reference>
<keyword evidence="3" id="KW-1185">Reference proteome</keyword>
<protein>
    <recommendedName>
        <fullName evidence="1">Phosphatidate phosphatase APP1 catalytic domain-containing protein</fullName>
    </recommendedName>
</protein>
<proteinExistence type="predicted"/>
<dbReference type="InterPro" id="IPR019236">
    <property type="entry name" value="APP1_cat"/>
</dbReference>
<dbReference type="PANTHER" id="PTHR28208">
    <property type="entry name" value="PHOSPHATIDATE PHOSPHATASE APP1"/>
    <property type="match status" value="1"/>
</dbReference>
<name>A0A1X7S686_ZYMT9</name>
<organism evidence="2 3">
    <name type="scientific">Zymoseptoria tritici (strain ST99CH_3D7)</name>
    <dbReference type="NCBI Taxonomy" id="1276538"/>
    <lineage>
        <taxon>Eukaryota</taxon>
        <taxon>Fungi</taxon>
        <taxon>Dikarya</taxon>
        <taxon>Ascomycota</taxon>
        <taxon>Pezizomycotina</taxon>
        <taxon>Dothideomycetes</taxon>
        <taxon>Dothideomycetidae</taxon>
        <taxon>Mycosphaerellales</taxon>
        <taxon>Mycosphaerellaceae</taxon>
        <taxon>Zymoseptoria</taxon>
    </lineage>
</organism>
<sequence length="513" mass="57842">MCLPVRRQVFTRQTAAYYGLSMTRKVCRKATVSSLILPSRCHIIALRSLLDFLAFSHHTTYGPPTMVSISGPFCRLRRSTSNAFGIFQSNKQAKYSPEVPSDLSKEMPDLFERLPRMFPWDKSRPVDPEEHTVWLLDNTAFQTQERSVRVKSLEGLRPRRKAKPTVIDCDGKEVAVRKRDESGWQAEFIACYFVKNSGADVSHVIAAIARMLHIDETDIATRQRIAERVQPFADTVLVKRTLRIDVGGREQVTLGPSTSNGISTDVVSLHFDPTRTGPMTSTPIDLESAPNLAGRTLYYPPTGYLLLSDIDDTIKTTLTPSPMGIIHSTFITSTPLPIPNMPDLYSSLSTLLSSPPFFYLSASPYPLYPFLRPFLSTYYPPGTILLRDASWQNLGGLIASLTRGVEAYKISQMRKVHSWFPKRKVVCIGDSTQRDVESYCAVARQFPGWVGAVFIRRVVGVEGMDEEEKNSPKRFERAFRGLEEKGVVCKVFDEPEEVRVLVEEMVRRDECRA</sequence>
<evidence type="ECO:0000313" key="2">
    <source>
        <dbReference type="EMBL" id="SMQ55206.1"/>
    </source>
</evidence>
<dbReference type="InterPro" id="IPR052935">
    <property type="entry name" value="Mg2+_PAP"/>
</dbReference>
<feature type="domain" description="Phosphatidate phosphatase APP1 catalytic" evidence="1">
    <location>
        <begin position="306"/>
        <end position="457"/>
    </location>
</feature>
<dbReference type="Pfam" id="PF09949">
    <property type="entry name" value="APP1_cat"/>
    <property type="match status" value="1"/>
</dbReference>
<accession>A0A1X7S686</accession>